<keyword evidence="2 5" id="KW-0808">Transferase</keyword>
<dbReference type="Gene3D" id="3.40.50.150">
    <property type="entry name" value="Vaccinia Virus protein VP39"/>
    <property type="match status" value="1"/>
</dbReference>
<comment type="caution">
    <text evidence="5">The sequence shown here is derived from an EMBL/GenBank/DDBJ whole genome shotgun (WGS) entry which is preliminary data.</text>
</comment>
<keyword evidence="6" id="KW-1185">Reference proteome</keyword>
<evidence type="ECO:0000313" key="6">
    <source>
        <dbReference type="Proteomes" id="UP001596083"/>
    </source>
</evidence>
<dbReference type="PANTHER" id="PTHR44068:SF11">
    <property type="entry name" value="GERANYL DIPHOSPHATE 2-C-METHYLTRANSFERASE"/>
    <property type="match status" value="1"/>
</dbReference>
<reference evidence="6" key="1">
    <citation type="journal article" date="2019" name="Int. J. Syst. Evol. Microbiol.">
        <title>The Global Catalogue of Microorganisms (GCM) 10K type strain sequencing project: providing services to taxonomists for standard genome sequencing and annotation.</title>
        <authorList>
            <consortium name="The Broad Institute Genomics Platform"/>
            <consortium name="The Broad Institute Genome Sequencing Center for Infectious Disease"/>
            <person name="Wu L."/>
            <person name="Ma J."/>
        </authorList>
    </citation>
    <scope>NUCLEOTIDE SEQUENCE [LARGE SCALE GENOMIC DNA]</scope>
    <source>
        <strain evidence="6">CGMCC 4.7304</strain>
    </source>
</reference>
<dbReference type="SUPFAM" id="SSF53335">
    <property type="entry name" value="S-adenosyl-L-methionine-dependent methyltransferases"/>
    <property type="match status" value="1"/>
</dbReference>
<gene>
    <name evidence="5" type="ORF">ACFP1Z_04750</name>
</gene>
<keyword evidence="3" id="KW-0949">S-adenosyl-L-methionine</keyword>
<dbReference type="PANTHER" id="PTHR44068">
    <property type="entry name" value="ZGC:194242"/>
    <property type="match status" value="1"/>
</dbReference>
<dbReference type="InterPro" id="IPR029063">
    <property type="entry name" value="SAM-dependent_MTases_sf"/>
</dbReference>
<keyword evidence="1 5" id="KW-0489">Methyltransferase</keyword>
<evidence type="ECO:0000256" key="1">
    <source>
        <dbReference type="ARBA" id="ARBA00022603"/>
    </source>
</evidence>
<evidence type="ECO:0000259" key="4">
    <source>
        <dbReference type="SMART" id="SM00828"/>
    </source>
</evidence>
<evidence type="ECO:0000256" key="2">
    <source>
        <dbReference type="ARBA" id="ARBA00022679"/>
    </source>
</evidence>
<dbReference type="InterPro" id="IPR020803">
    <property type="entry name" value="MeTfrase_dom"/>
</dbReference>
<dbReference type="EMBL" id="JBHSPB010000002">
    <property type="protein sequence ID" value="MFC5719495.1"/>
    <property type="molecule type" value="Genomic_DNA"/>
</dbReference>
<dbReference type="GO" id="GO:0032259">
    <property type="term" value="P:methylation"/>
    <property type="evidence" value="ECO:0007669"/>
    <property type="project" value="UniProtKB-KW"/>
</dbReference>
<dbReference type="RefSeq" id="WP_390314584.1">
    <property type="nucleotide sequence ID" value="NZ_JBHSPB010000002.1"/>
</dbReference>
<protein>
    <submittedName>
        <fullName evidence="5">SAM-dependent methyltransferase</fullName>
        <ecNumber evidence="5">2.1.1.-</ecNumber>
    </submittedName>
</protein>
<dbReference type="SMART" id="SM00828">
    <property type="entry name" value="PKS_MT"/>
    <property type="match status" value="1"/>
</dbReference>
<proteinExistence type="predicted"/>
<name>A0ABW0YSG3_9ACTN</name>
<dbReference type="CDD" id="cd02440">
    <property type="entry name" value="AdoMet_MTases"/>
    <property type="match status" value="1"/>
</dbReference>
<accession>A0ABW0YSG3</accession>
<dbReference type="Pfam" id="PF08241">
    <property type="entry name" value="Methyltransf_11"/>
    <property type="match status" value="1"/>
</dbReference>
<evidence type="ECO:0000313" key="5">
    <source>
        <dbReference type="EMBL" id="MFC5719495.1"/>
    </source>
</evidence>
<dbReference type="Proteomes" id="UP001596083">
    <property type="component" value="Unassembled WGS sequence"/>
</dbReference>
<dbReference type="GO" id="GO:0008168">
    <property type="term" value="F:methyltransferase activity"/>
    <property type="evidence" value="ECO:0007669"/>
    <property type="project" value="UniProtKB-KW"/>
</dbReference>
<organism evidence="5 6">
    <name type="scientific">Streptomyces gamaensis</name>
    <dbReference type="NCBI Taxonomy" id="1763542"/>
    <lineage>
        <taxon>Bacteria</taxon>
        <taxon>Bacillati</taxon>
        <taxon>Actinomycetota</taxon>
        <taxon>Actinomycetes</taxon>
        <taxon>Kitasatosporales</taxon>
        <taxon>Streptomycetaceae</taxon>
        <taxon>Streptomyces</taxon>
    </lineage>
</organism>
<dbReference type="EC" id="2.1.1.-" evidence="5"/>
<evidence type="ECO:0000256" key="3">
    <source>
        <dbReference type="ARBA" id="ARBA00022691"/>
    </source>
</evidence>
<feature type="domain" description="Polyketide synthase-like methyltransferase" evidence="4">
    <location>
        <begin position="22"/>
        <end position="276"/>
    </location>
</feature>
<dbReference type="InterPro" id="IPR013216">
    <property type="entry name" value="Methyltransf_11"/>
</dbReference>
<sequence length="277" mass="28992">MTGGAPAAEGIGELYDRLTDLMAHAMGGYLHGGYWAGPDPATTVEEAGDRLTDVVAAGLDLRPGSRLLDVGCGNGKAGLRVAAAHGAHVTGITLSPYQAGLARERAAAAGMAASARFEVADMHDLPFAEASFDAVLAIEVMCHAPVRTRVYEQLARVLRPGGTVAVTDFVLRRPVLDPGRRAAVEHSEGDFQHGPILPRAAYEECVTAAGLDVVDFTDIGEAVRPSFEAVAAAMRAARQVVQTGMAEADFHRMVDGIARFGSVTEIGYAVVTARKPS</sequence>
<dbReference type="InterPro" id="IPR050447">
    <property type="entry name" value="Erg6_SMT_methyltransf"/>
</dbReference>